<dbReference type="InterPro" id="IPR000866">
    <property type="entry name" value="AhpC/TSA"/>
</dbReference>
<evidence type="ECO:0000313" key="3">
    <source>
        <dbReference type="EMBL" id="TDE18493.1"/>
    </source>
</evidence>
<protein>
    <submittedName>
        <fullName evidence="3">Thioredoxin family protein</fullName>
    </submittedName>
</protein>
<dbReference type="InterPro" id="IPR013766">
    <property type="entry name" value="Thioredoxin_domain"/>
</dbReference>
<feature type="signal peptide" evidence="1">
    <location>
        <begin position="1"/>
        <end position="24"/>
    </location>
</feature>
<dbReference type="InterPro" id="IPR047262">
    <property type="entry name" value="PRX-like1"/>
</dbReference>
<dbReference type="PROSITE" id="PS51352">
    <property type="entry name" value="THIOREDOXIN_2"/>
    <property type="match status" value="1"/>
</dbReference>
<dbReference type="EMBL" id="SMFL01000001">
    <property type="protein sequence ID" value="TDE18493.1"/>
    <property type="molecule type" value="Genomic_DNA"/>
</dbReference>
<dbReference type="SUPFAM" id="SSF52833">
    <property type="entry name" value="Thioredoxin-like"/>
    <property type="match status" value="1"/>
</dbReference>
<evidence type="ECO:0000313" key="4">
    <source>
        <dbReference type="Proteomes" id="UP000294850"/>
    </source>
</evidence>
<dbReference type="Proteomes" id="UP000294850">
    <property type="component" value="Unassembled WGS sequence"/>
</dbReference>
<dbReference type="CDD" id="cd02969">
    <property type="entry name" value="PRX_like1"/>
    <property type="match status" value="1"/>
</dbReference>
<dbReference type="GO" id="GO:0016209">
    <property type="term" value="F:antioxidant activity"/>
    <property type="evidence" value="ECO:0007669"/>
    <property type="project" value="InterPro"/>
</dbReference>
<feature type="chain" id="PRO_5020651899" evidence="1">
    <location>
        <begin position="25"/>
        <end position="221"/>
    </location>
</feature>
<accession>A0A4R5E2R2</accession>
<dbReference type="OrthoDB" id="9809746at2"/>
<keyword evidence="1" id="KW-0732">Signal</keyword>
<keyword evidence="4" id="KW-1185">Reference proteome</keyword>
<name>A0A4R5E2R2_9BACT</name>
<reference evidence="3 4" key="1">
    <citation type="submission" date="2019-03" db="EMBL/GenBank/DDBJ databases">
        <title>Dyadobacter AR-3-6 sp. nov., isolated from arctic soil.</title>
        <authorList>
            <person name="Chaudhary D.K."/>
        </authorList>
    </citation>
    <scope>NUCLEOTIDE SEQUENCE [LARGE SCALE GENOMIC DNA]</scope>
    <source>
        <strain evidence="3 4">AR-3-6</strain>
    </source>
</reference>
<proteinExistence type="predicted"/>
<evidence type="ECO:0000256" key="1">
    <source>
        <dbReference type="SAM" id="SignalP"/>
    </source>
</evidence>
<organism evidence="3 4">
    <name type="scientific">Dyadobacter psychrotolerans</name>
    <dbReference type="NCBI Taxonomy" id="2541721"/>
    <lineage>
        <taxon>Bacteria</taxon>
        <taxon>Pseudomonadati</taxon>
        <taxon>Bacteroidota</taxon>
        <taxon>Cytophagia</taxon>
        <taxon>Cytophagales</taxon>
        <taxon>Spirosomataceae</taxon>
        <taxon>Dyadobacter</taxon>
    </lineage>
</organism>
<dbReference type="PANTHER" id="PTHR43640:SF1">
    <property type="entry name" value="THIOREDOXIN-DEPENDENT PEROXIREDOXIN"/>
    <property type="match status" value="1"/>
</dbReference>
<evidence type="ECO:0000259" key="2">
    <source>
        <dbReference type="PROSITE" id="PS51352"/>
    </source>
</evidence>
<dbReference type="AlphaFoldDB" id="A0A4R5E2R2"/>
<dbReference type="Pfam" id="PF00578">
    <property type="entry name" value="AhpC-TSA"/>
    <property type="match status" value="1"/>
</dbReference>
<feature type="domain" description="Thioredoxin" evidence="2">
    <location>
        <begin position="44"/>
        <end position="201"/>
    </location>
</feature>
<dbReference type="GO" id="GO:0016491">
    <property type="term" value="F:oxidoreductase activity"/>
    <property type="evidence" value="ECO:0007669"/>
    <property type="project" value="InterPro"/>
</dbReference>
<comment type="caution">
    <text evidence="3">The sequence shown here is derived from an EMBL/GenBank/DDBJ whole genome shotgun (WGS) entry which is preliminary data.</text>
</comment>
<dbReference type="InterPro" id="IPR036249">
    <property type="entry name" value="Thioredoxin-like_sf"/>
</dbReference>
<gene>
    <name evidence="3" type="ORF">E0F88_02855</name>
</gene>
<dbReference type="Gene3D" id="3.40.30.10">
    <property type="entry name" value="Glutaredoxin"/>
    <property type="match status" value="1"/>
</dbReference>
<sequence length="221" mass="24058">MNNKKMKIYLWLSIVLLSGVAAVAATIHYTKEENSVTNQKPGGYEPGDIVANFKLKNVDGNMVSLNDFAGSKGLIVVFTSNHCPFAKAYEDRIIALNSKYASQGFPVIAINPSDPATHQDDSFEKMKERASSKGYGYPYLADDMQQTAKAFGVARTPQVYVLQKSGSSFTVRYTGMIDDNPQDPAGAAKFYVDEAVANLLGSKPVVTTITKPIGCAIKWKN</sequence>
<dbReference type="PANTHER" id="PTHR43640">
    <property type="entry name" value="OS07G0260300 PROTEIN"/>
    <property type="match status" value="1"/>
</dbReference>